<dbReference type="GO" id="GO:0000981">
    <property type="term" value="F:DNA-binding transcription factor activity, RNA polymerase II-specific"/>
    <property type="evidence" value="ECO:0007669"/>
    <property type="project" value="TreeGrafter"/>
</dbReference>
<accession>A0AAU9XA05</accession>
<gene>
    <name evidence="9" type="ORF">PMEA_00019630</name>
</gene>
<dbReference type="SUPFAM" id="SSF57959">
    <property type="entry name" value="Leucine zipper domain"/>
    <property type="match status" value="1"/>
</dbReference>
<organism evidence="9 10">
    <name type="scientific">Pocillopora meandrina</name>
    <dbReference type="NCBI Taxonomy" id="46732"/>
    <lineage>
        <taxon>Eukaryota</taxon>
        <taxon>Metazoa</taxon>
        <taxon>Cnidaria</taxon>
        <taxon>Anthozoa</taxon>
        <taxon>Hexacorallia</taxon>
        <taxon>Scleractinia</taxon>
        <taxon>Astrocoeniina</taxon>
        <taxon>Pocilloporidae</taxon>
        <taxon>Pocillopora</taxon>
    </lineage>
</organism>
<dbReference type="AlphaFoldDB" id="A0AAU9XA05"/>
<evidence type="ECO:0000313" key="10">
    <source>
        <dbReference type="Proteomes" id="UP001159428"/>
    </source>
</evidence>
<keyword evidence="6" id="KW-0175">Coiled coil</keyword>
<dbReference type="InterPro" id="IPR046347">
    <property type="entry name" value="bZIP_sf"/>
</dbReference>
<dbReference type="Pfam" id="PF07716">
    <property type="entry name" value="bZIP_2"/>
    <property type="match status" value="1"/>
</dbReference>
<dbReference type="SMART" id="SM00338">
    <property type="entry name" value="BRLZ"/>
    <property type="match status" value="1"/>
</dbReference>
<evidence type="ECO:0000256" key="3">
    <source>
        <dbReference type="ARBA" id="ARBA00023125"/>
    </source>
</evidence>
<sequence length="295" mass="34475">MESRGSVTARESFPSVSLEYQKLLTSNEYSVRVWDVNEPFAFPFKRSRLFPPRHGQTYYPGMWRSQTQFDKFARMSMFSEGLSRQSPLFSPKQQRWQSVDVKYPYLTSPFVSTAGQISLYSKNVTAPASKLDKKEDSSGSPSSSAQEPPPINNGTENISTEKSVFLNNGMEEKKMELYTGKTTRQDEEGVQSEDKFSLAMKEEGYWKRRRKNNLSAKRSRDARRLREQQTQKRATFFEEENLRIRAKINALENENHRLRRLISNQATFFEEENLRIRAKINALEDENHRLRRLIS</sequence>
<evidence type="ECO:0000256" key="6">
    <source>
        <dbReference type="SAM" id="Coils"/>
    </source>
</evidence>
<proteinExistence type="predicted"/>
<keyword evidence="5" id="KW-0539">Nucleus</keyword>
<evidence type="ECO:0000256" key="7">
    <source>
        <dbReference type="SAM" id="MobiDB-lite"/>
    </source>
</evidence>
<comment type="subcellular location">
    <subcellularLocation>
        <location evidence="1">Nucleus</location>
    </subcellularLocation>
</comment>
<feature type="region of interest" description="Disordered" evidence="7">
    <location>
        <begin position="130"/>
        <end position="163"/>
    </location>
</feature>
<dbReference type="PROSITE" id="PS50217">
    <property type="entry name" value="BZIP"/>
    <property type="match status" value="1"/>
</dbReference>
<comment type="caution">
    <text evidence="9">The sequence shown here is derived from an EMBL/GenBank/DDBJ whole genome shotgun (WGS) entry which is preliminary data.</text>
</comment>
<dbReference type="PANTHER" id="PTHR11988:SF27">
    <property type="entry name" value="GH27708P"/>
    <property type="match status" value="1"/>
</dbReference>
<evidence type="ECO:0000256" key="1">
    <source>
        <dbReference type="ARBA" id="ARBA00004123"/>
    </source>
</evidence>
<evidence type="ECO:0000256" key="5">
    <source>
        <dbReference type="ARBA" id="ARBA00023242"/>
    </source>
</evidence>
<name>A0AAU9XA05_9CNID</name>
<dbReference type="GO" id="GO:0005634">
    <property type="term" value="C:nucleus"/>
    <property type="evidence" value="ECO:0007669"/>
    <property type="project" value="UniProtKB-SubCell"/>
</dbReference>
<feature type="compositionally biased region" description="Polar residues" evidence="7">
    <location>
        <begin position="152"/>
        <end position="163"/>
    </location>
</feature>
<reference evidence="9 10" key="1">
    <citation type="submission" date="2022-05" db="EMBL/GenBank/DDBJ databases">
        <authorList>
            <consortium name="Genoscope - CEA"/>
            <person name="William W."/>
        </authorList>
    </citation>
    <scope>NUCLEOTIDE SEQUENCE [LARGE SCALE GENOMIC DNA]</scope>
</reference>
<keyword evidence="2" id="KW-0805">Transcription regulation</keyword>
<evidence type="ECO:0000313" key="9">
    <source>
        <dbReference type="EMBL" id="CAH3141296.1"/>
    </source>
</evidence>
<evidence type="ECO:0000259" key="8">
    <source>
        <dbReference type="PROSITE" id="PS50217"/>
    </source>
</evidence>
<dbReference type="Gene3D" id="1.20.5.170">
    <property type="match status" value="1"/>
</dbReference>
<dbReference type="GO" id="GO:0000978">
    <property type="term" value="F:RNA polymerase II cis-regulatory region sequence-specific DNA binding"/>
    <property type="evidence" value="ECO:0007669"/>
    <property type="project" value="TreeGrafter"/>
</dbReference>
<protein>
    <recommendedName>
        <fullName evidence="8">BZIP domain-containing protein</fullName>
    </recommendedName>
</protein>
<feature type="non-terminal residue" evidence="9">
    <location>
        <position position="295"/>
    </location>
</feature>
<evidence type="ECO:0000256" key="2">
    <source>
        <dbReference type="ARBA" id="ARBA00023015"/>
    </source>
</evidence>
<dbReference type="InterPro" id="IPR040223">
    <property type="entry name" value="PAR_bZIP"/>
</dbReference>
<evidence type="ECO:0000256" key="4">
    <source>
        <dbReference type="ARBA" id="ARBA00023163"/>
    </source>
</evidence>
<feature type="domain" description="BZIP" evidence="8">
    <location>
        <begin position="202"/>
        <end position="265"/>
    </location>
</feature>
<dbReference type="EMBL" id="CALNXJ010000035">
    <property type="protein sequence ID" value="CAH3141296.1"/>
    <property type="molecule type" value="Genomic_DNA"/>
</dbReference>
<keyword evidence="10" id="KW-1185">Reference proteome</keyword>
<dbReference type="Proteomes" id="UP001159428">
    <property type="component" value="Unassembled WGS sequence"/>
</dbReference>
<dbReference type="CDD" id="cd14695">
    <property type="entry name" value="bZIP_HLF"/>
    <property type="match status" value="1"/>
</dbReference>
<dbReference type="InterPro" id="IPR004827">
    <property type="entry name" value="bZIP"/>
</dbReference>
<dbReference type="PANTHER" id="PTHR11988">
    <property type="entry name" value="THYROTROPH EMBRYONIC FACTOR RELATED"/>
    <property type="match status" value="1"/>
</dbReference>
<keyword evidence="4" id="KW-0804">Transcription</keyword>
<keyword evidence="3" id="KW-0238">DNA-binding</keyword>
<feature type="coiled-coil region" evidence="6">
    <location>
        <begin position="234"/>
        <end position="293"/>
    </location>
</feature>